<accession>A0ABS1VFK4</accession>
<organism evidence="6 7">
    <name type="scientific">Paractinoplanes lichenicola</name>
    <dbReference type="NCBI Taxonomy" id="2802976"/>
    <lineage>
        <taxon>Bacteria</taxon>
        <taxon>Bacillati</taxon>
        <taxon>Actinomycetota</taxon>
        <taxon>Actinomycetes</taxon>
        <taxon>Micromonosporales</taxon>
        <taxon>Micromonosporaceae</taxon>
        <taxon>Paractinoplanes</taxon>
    </lineage>
</organism>
<gene>
    <name evidence="6" type="ORF">JKJ07_03700</name>
</gene>
<sequence>MNGVVIAAVGAISPLGGSAEALWAGVRAGQVAVAPVRRFPMDQYQTTLGGEVTEPRRPGYDYAPGSAARDTSLDYALAAAEEAMAGAGLRVGIDIPAERWGVSYGTCHAGWRSAELALREVQDGGTPDWHRYTYVPPQAGAEALSAAFGLKGPVLSVNTACASSAHALAHALDVIRTGRADAMLVGGSDAFTESAFAGFSSLWSLSPEPATPYAKDRAGLNLGEGSGMLLLLSQAAAERTGAPVVAEMLGYGLSADGFHETAPHPEGEGAARAIRAALSSSGLTPDDVRYVNGHGTGTPKNDSAESNAVRTALGDAAEKTALSSTKSMIGHLLGAAGAVEGIVTVLALRDQVAPPTASFTEPDPQCGLDPVAGVGRPMVLDVALSNNFGFAGANASIAFARPGGPGAPAPAAGPDDIVVTGFGAITSAGEGAEALWAAYAAGQRQGAPEDGLRLARLEFDRSAAGTARARRRMDTISQLAIAVCRAALSSAGPDDDAEAVAATGVVLGTGIGPMESSERFTAPVLAAGARSANPAVFPATVFNGAAGQVAMALGTKGPTSTLTSGHAAGAAALAVAYDLLRAGRAERLLVPAVEALSPAMLDAYRSIPLFGSAAGRRYTLAEAGLALVLERRSSAERRGAPIHAVLLGHATASDARGIGRWDPAGEGVERAMREALRAAGLGPDDIAAVWANAAGLAPADRPEEAALARVFGAGRVRVETPKRVLGEPIGAGAHLSAVLAVGGWQAGGTPGPVLINSSSLGGTHTSLVLAPFPRTESGR</sequence>
<dbReference type="Proteomes" id="UP000598996">
    <property type="component" value="Unassembled WGS sequence"/>
</dbReference>
<dbReference type="InterPro" id="IPR020841">
    <property type="entry name" value="PKS_Beta-ketoAc_synthase_dom"/>
</dbReference>
<dbReference type="CDD" id="cd00834">
    <property type="entry name" value="KAS_I_II"/>
    <property type="match status" value="1"/>
</dbReference>
<evidence type="ECO:0000259" key="5">
    <source>
        <dbReference type="PROSITE" id="PS52004"/>
    </source>
</evidence>
<dbReference type="InterPro" id="IPR000794">
    <property type="entry name" value="Beta-ketoacyl_synthase"/>
</dbReference>
<dbReference type="InterPro" id="IPR016039">
    <property type="entry name" value="Thiolase-like"/>
</dbReference>
<evidence type="ECO:0000256" key="1">
    <source>
        <dbReference type="ARBA" id="ARBA00008467"/>
    </source>
</evidence>
<dbReference type="Pfam" id="PF00109">
    <property type="entry name" value="ketoacyl-synt"/>
    <property type="match status" value="2"/>
</dbReference>
<reference evidence="6 7" key="1">
    <citation type="submission" date="2021-01" db="EMBL/GenBank/DDBJ databases">
        <title>Actinoplanes sp. nov. LDG1-01 isolated from lichen.</title>
        <authorList>
            <person name="Saeng-In P."/>
            <person name="Phongsopitanun W."/>
            <person name="Kanchanasin P."/>
            <person name="Yuki M."/>
            <person name="Kudo T."/>
            <person name="Ohkuma M."/>
            <person name="Tanasupawat S."/>
        </authorList>
    </citation>
    <scope>NUCLEOTIDE SEQUENCE [LARGE SCALE GENOMIC DNA]</scope>
    <source>
        <strain evidence="6 7">LDG1-01</strain>
    </source>
</reference>
<dbReference type="InterPro" id="IPR018201">
    <property type="entry name" value="Ketoacyl_synth_AS"/>
</dbReference>
<comment type="similarity">
    <text evidence="1 3">Belongs to the thiolase-like superfamily. Beta-ketoacyl-ACP synthases family.</text>
</comment>
<protein>
    <submittedName>
        <fullName evidence="6">Beta-ketoacyl-[acyl-carrier-protein] synthase family protein</fullName>
    </submittedName>
</protein>
<feature type="region of interest" description="Disordered" evidence="4">
    <location>
        <begin position="285"/>
        <end position="306"/>
    </location>
</feature>
<dbReference type="RefSeq" id="WP_202989763.1">
    <property type="nucleotide sequence ID" value="NZ_JAENHO010000001.1"/>
</dbReference>
<dbReference type="Gene3D" id="3.40.47.10">
    <property type="match status" value="3"/>
</dbReference>
<dbReference type="PANTHER" id="PTHR11712">
    <property type="entry name" value="POLYKETIDE SYNTHASE-RELATED"/>
    <property type="match status" value="1"/>
</dbReference>
<name>A0ABS1VFK4_9ACTN</name>
<keyword evidence="7" id="KW-1185">Reference proteome</keyword>
<proteinExistence type="inferred from homology"/>
<evidence type="ECO:0000313" key="7">
    <source>
        <dbReference type="Proteomes" id="UP000598996"/>
    </source>
</evidence>
<dbReference type="InterPro" id="IPR014030">
    <property type="entry name" value="Ketoacyl_synth_N"/>
</dbReference>
<feature type="domain" description="Ketosynthase family 3 (KS3)" evidence="5">
    <location>
        <begin position="1"/>
        <end position="401"/>
    </location>
</feature>
<dbReference type="EMBL" id="JAENHO010000001">
    <property type="protein sequence ID" value="MBL7253408.1"/>
    <property type="molecule type" value="Genomic_DNA"/>
</dbReference>
<dbReference type="PROSITE" id="PS52004">
    <property type="entry name" value="KS3_2"/>
    <property type="match status" value="2"/>
</dbReference>
<dbReference type="PROSITE" id="PS00606">
    <property type="entry name" value="KS3_1"/>
    <property type="match status" value="1"/>
</dbReference>
<dbReference type="Pfam" id="PF02801">
    <property type="entry name" value="Ketoacyl-synt_C"/>
    <property type="match status" value="2"/>
</dbReference>
<comment type="caution">
    <text evidence="6">The sequence shown here is derived from an EMBL/GenBank/DDBJ whole genome shotgun (WGS) entry which is preliminary data.</text>
</comment>
<dbReference type="SUPFAM" id="SSF53901">
    <property type="entry name" value="Thiolase-like"/>
    <property type="match status" value="3"/>
</dbReference>
<evidence type="ECO:0000256" key="3">
    <source>
        <dbReference type="RuleBase" id="RU003694"/>
    </source>
</evidence>
<evidence type="ECO:0000256" key="4">
    <source>
        <dbReference type="SAM" id="MobiDB-lite"/>
    </source>
</evidence>
<evidence type="ECO:0000313" key="6">
    <source>
        <dbReference type="EMBL" id="MBL7253408.1"/>
    </source>
</evidence>
<dbReference type="InterPro" id="IPR014031">
    <property type="entry name" value="Ketoacyl_synth_C"/>
</dbReference>
<keyword evidence="2 3" id="KW-0808">Transferase</keyword>
<evidence type="ECO:0000256" key="2">
    <source>
        <dbReference type="ARBA" id="ARBA00022679"/>
    </source>
</evidence>
<dbReference type="SMART" id="SM00825">
    <property type="entry name" value="PKS_KS"/>
    <property type="match status" value="1"/>
</dbReference>
<feature type="domain" description="Ketosynthase family 3 (KS3)" evidence="5">
    <location>
        <begin position="414"/>
        <end position="771"/>
    </location>
</feature>
<dbReference type="PANTHER" id="PTHR11712:SF336">
    <property type="entry name" value="3-OXOACYL-[ACYL-CARRIER-PROTEIN] SYNTHASE, MITOCHONDRIAL"/>
    <property type="match status" value="1"/>
</dbReference>